<dbReference type="EMBL" id="MU266423">
    <property type="protein sequence ID" value="KAH7924475.1"/>
    <property type="molecule type" value="Genomic_DNA"/>
</dbReference>
<comment type="caution">
    <text evidence="1">The sequence shown here is derived from an EMBL/GenBank/DDBJ whole genome shotgun (WGS) entry which is preliminary data.</text>
</comment>
<name>A0ACB8BFD1_9AGAM</name>
<keyword evidence="2" id="KW-1185">Reference proteome</keyword>
<accession>A0ACB8BFD1</accession>
<protein>
    <submittedName>
        <fullName evidence="1">Uncharacterized protein</fullName>
    </submittedName>
</protein>
<evidence type="ECO:0000313" key="1">
    <source>
        <dbReference type="EMBL" id="KAH7924475.1"/>
    </source>
</evidence>
<organism evidence="1 2">
    <name type="scientific">Leucogyrophana mollusca</name>
    <dbReference type="NCBI Taxonomy" id="85980"/>
    <lineage>
        <taxon>Eukaryota</taxon>
        <taxon>Fungi</taxon>
        <taxon>Dikarya</taxon>
        <taxon>Basidiomycota</taxon>
        <taxon>Agaricomycotina</taxon>
        <taxon>Agaricomycetes</taxon>
        <taxon>Agaricomycetidae</taxon>
        <taxon>Boletales</taxon>
        <taxon>Boletales incertae sedis</taxon>
        <taxon>Leucogyrophana</taxon>
    </lineage>
</organism>
<proteinExistence type="predicted"/>
<gene>
    <name evidence="1" type="ORF">BV22DRAFT_1090808</name>
</gene>
<reference evidence="1" key="1">
    <citation type="journal article" date="2021" name="New Phytol.">
        <title>Evolutionary innovations through gain and loss of genes in the ectomycorrhizal Boletales.</title>
        <authorList>
            <person name="Wu G."/>
            <person name="Miyauchi S."/>
            <person name="Morin E."/>
            <person name="Kuo A."/>
            <person name="Drula E."/>
            <person name="Varga T."/>
            <person name="Kohler A."/>
            <person name="Feng B."/>
            <person name="Cao Y."/>
            <person name="Lipzen A."/>
            <person name="Daum C."/>
            <person name="Hundley H."/>
            <person name="Pangilinan J."/>
            <person name="Johnson J."/>
            <person name="Barry K."/>
            <person name="LaButti K."/>
            <person name="Ng V."/>
            <person name="Ahrendt S."/>
            <person name="Min B."/>
            <person name="Choi I.G."/>
            <person name="Park H."/>
            <person name="Plett J.M."/>
            <person name="Magnuson J."/>
            <person name="Spatafora J.W."/>
            <person name="Nagy L.G."/>
            <person name="Henrissat B."/>
            <person name="Grigoriev I.V."/>
            <person name="Yang Z.L."/>
            <person name="Xu J."/>
            <person name="Martin F.M."/>
        </authorList>
    </citation>
    <scope>NUCLEOTIDE SEQUENCE</scope>
    <source>
        <strain evidence="1">KUC20120723A-06</strain>
    </source>
</reference>
<evidence type="ECO:0000313" key="2">
    <source>
        <dbReference type="Proteomes" id="UP000790709"/>
    </source>
</evidence>
<dbReference type="Proteomes" id="UP000790709">
    <property type="component" value="Unassembled WGS sequence"/>
</dbReference>
<sequence>MAWCDRCDRSFPHRYALEQHLHDSPNHNICHQCDIDFSTWTGLKEHWVQSPAHDYCQYCQIHFDDEDDLTDHYILEHSYCTSCRRVFKNDHGLRQHYRQSSSHHYCVQCETHYRSESNLQSHLRSSVHVPKDVRRPLGCDMAFVSKSALILHWESGGCRSGVNRRMINRSIKEADRSNIITDPSRLITSGNRDDVEYIATNASWNGMAFECVLCHSQFKALVDLNRHLASPRHQDKIYVCPLNTCREHFAALSGLFQHVESERCGVAKFKVVKDAMDDLTRGVGRLTM</sequence>